<evidence type="ECO:0000313" key="2">
    <source>
        <dbReference type="Proteomes" id="UP000012024"/>
    </source>
</evidence>
<gene>
    <name evidence="1" type="ORF">D778_00447</name>
</gene>
<dbReference type="EMBL" id="ANLA01000014">
    <property type="protein sequence ID" value="EMQ94807.1"/>
    <property type="molecule type" value="Genomic_DNA"/>
</dbReference>
<name>M7MF27_9FLAO</name>
<proteinExistence type="predicted"/>
<reference evidence="1 2" key="1">
    <citation type="submission" date="2012-12" db="EMBL/GenBank/DDBJ databases">
        <title>Genome assembly of Formosa sp. AK20.</title>
        <authorList>
            <person name="Kumar R."/>
            <person name="Khatri I."/>
            <person name="Vaidya B."/>
            <person name="Subramanian S."/>
            <person name="Pinnaka A."/>
        </authorList>
    </citation>
    <scope>NUCLEOTIDE SEQUENCE [LARGE SCALE GENOMIC DNA]</scope>
    <source>
        <strain evidence="1 2">AK20</strain>
    </source>
</reference>
<accession>M7MF27</accession>
<keyword evidence="2" id="KW-1185">Reference proteome</keyword>
<comment type="caution">
    <text evidence="1">The sequence shown here is derived from an EMBL/GenBank/DDBJ whole genome shotgun (WGS) entry which is preliminary data.</text>
</comment>
<organism evidence="1 2">
    <name type="scientific">Xanthomarina gelatinilytica</name>
    <dbReference type="NCBI Taxonomy" id="1137281"/>
    <lineage>
        <taxon>Bacteria</taxon>
        <taxon>Pseudomonadati</taxon>
        <taxon>Bacteroidota</taxon>
        <taxon>Flavobacteriia</taxon>
        <taxon>Flavobacteriales</taxon>
        <taxon>Flavobacteriaceae</taxon>
        <taxon>Xanthomarina</taxon>
    </lineage>
</organism>
<dbReference type="Proteomes" id="UP000012024">
    <property type="component" value="Unassembled WGS sequence"/>
</dbReference>
<dbReference type="PATRIC" id="fig|1137281.3.peg.1879"/>
<sequence>MGNQKITNTHKKTTNSLLPVNLWFYFFKNEFKETNVWNKSAFFF</sequence>
<evidence type="ECO:0000313" key="1">
    <source>
        <dbReference type="EMBL" id="EMQ94807.1"/>
    </source>
</evidence>
<dbReference type="AlphaFoldDB" id="M7MF27"/>
<protein>
    <submittedName>
        <fullName evidence="1">Uncharacterized protein</fullName>
    </submittedName>
</protein>